<dbReference type="PANTHER" id="PTHR32089">
    <property type="entry name" value="METHYL-ACCEPTING CHEMOTAXIS PROTEIN MCPB"/>
    <property type="match status" value="1"/>
</dbReference>
<dbReference type="PANTHER" id="PTHR32089:SF112">
    <property type="entry name" value="LYSOZYME-LIKE PROTEIN-RELATED"/>
    <property type="match status" value="1"/>
</dbReference>
<dbReference type="GO" id="GO:0006935">
    <property type="term" value="P:chemotaxis"/>
    <property type="evidence" value="ECO:0007669"/>
    <property type="project" value="InterPro"/>
</dbReference>
<name>A0A316DRM5_9BACL</name>
<feature type="domain" description="Methyl-accepting transducer" evidence="8">
    <location>
        <begin position="283"/>
        <end position="519"/>
    </location>
</feature>
<keyword evidence="11" id="KW-1185">Reference proteome</keyword>
<dbReference type="InterPro" id="IPR003660">
    <property type="entry name" value="HAMP_dom"/>
</dbReference>
<protein>
    <submittedName>
        <fullName evidence="10">Methyl-accepting chemotaxis protein</fullName>
    </submittedName>
</protein>
<evidence type="ECO:0000256" key="1">
    <source>
        <dbReference type="ARBA" id="ARBA00004236"/>
    </source>
</evidence>
<evidence type="ECO:0000313" key="11">
    <source>
        <dbReference type="Proteomes" id="UP000245634"/>
    </source>
</evidence>
<reference evidence="10 11" key="1">
    <citation type="submission" date="2018-05" db="EMBL/GenBank/DDBJ databases">
        <title>Genomic Encyclopedia of Type Strains, Phase IV (KMG-IV): sequencing the most valuable type-strain genomes for metagenomic binning, comparative biology and taxonomic classification.</title>
        <authorList>
            <person name="Goeker M."/>
        </authorList>
    </citation>
    <scope>NUCLEOTIDE SEQUENCE [LARGE SCALE GENOMIC DNA]</scope>
    <source>
        <strain evidence="10 11">DSM 18773</strain>
    </source>
</reference>
<dbReference type="Pfam" id="PF00672">
    <property type="entry name" value="HAMP"/>
    <property type="match status" value="1"/>
</dbReference>
<feature type="domain" description="HAMP" evidence="9">
    <location>
        <begin position="210"/>
        <end position="264"/>
    </location>
</feature>
<evidence type="ECO:0000256" key="3">
    <source>
        <dbReference type="ARBA" id="ARBA00023136"/>
    </source>
</evidence>
<evidence type="ECO:0000259" key="9">
    <source>
        <dbReference type="PROSITE" id="PS50885"/>
    </source>
</evidence>
<dbReference type="GO" id="GO:0005886">
    <property type="term" value="C:plasma membrane"/>
    <property type="evidence" value="ECO:0007669"/>
    <property type="project" value="UniProtKB-SubCell"/>
</dbReference>
<dbReference type="SMART" id="SM00283">
    <property type="entry name" value="MA"/>
    <property type="match status" value="1"/>
</dbReference>
<dbReference type="FunFam" id="1.10.287.950:FF:000001">
    <property type="entry name" value="Methyl-accepting chemotaxis sensory transducer"/>
    <property type="match status" value="1"/>
</dbReference>
<evidence type="ECO:0000259" key="8">
    <source>
        <dbReference type="PROSITE" id="PS50111"/>
    </source>
</evidence>
<dbReference type="GO" id="GO:0004888">
    <property type="term" value="F:transmembrane signaling receptor activity"/>
    <property type="evidence" value="ECO:0007669"/>
    <property type="project" value="InterPro"/>
</dbReference>
<dbReference type="Pfam" id="PF05227">
    <property type="entry name" value="CHASE3"/>
    <property type="match status" value="1"/>
</dbReference>
<keyword evidence="7" id="KW-0812">Transmembrane</keyword>
<dbReference type="EMBL" id="QGGL01000017">
    <property type="protein sequence ID" value="PWK07469.1"/>
    <property type="molecule type" value="Genomic_DNA"/>
</dbReference>
<dbReference type="InterPro" id="IPR004089">
    <property type="entry name" value="MCPsignal_dom"/>
</dbReference>
<dbReference type="Gene3D" id="6.10.340.10">
    <property type="match status" value="1"/>
</dbReference>
<comment type="caution">
    <text evidence="10">The sequence shown here is derived from an EMBL/GenBank/DDBJ whole genome shotgun (WGS) entry which is preliminary data.</text>
</comment>
<dbReference type="PROSITE" id="PS50885">
    <property type="entry name" value="HAMP"/>
    <property type="match status" value="1"/>
</dbReference>
<proteinExistence type="inferred from homology"/>
<keyword evidence="4 6" id="KW-0807">Transducer</keyword>
<dbReference type="AlphaFoldDB" id="A0A316DRM5"/>
<evidence type="ECO:0000256" key="5">
    <source>
        <dbReference type="ARBA" id="ARBA00029447"/>
    </source>
</evidence>
<dbReference type="SMART" id="SM00304">
    <property type="entry name" value="HAMP"/>
    <property type="match status" value="1"/>
</dbReference>
<dbReference type="CDD" id="cd06225">
    <property type="entry name" value="HAMP"/>
    <property type="match status" value="1"/>
</dbReference>
<evidence type="ECO:0000313" key="10">
    <source>
        <dbReference type="EMBL" id="PWK07469.1"/>
    </source>
</evidence>
<sequence length="569" mass="61177">MKKKMRIPLRLRVSVTNSVVVFFLIFICVACYQIFGELEDQTNLIVTDAIPTGSAAHNLLTDLVNMETGVRGYVITGREEFLDPYKAGQAQLDKDLATIRLHEDEHPIMKDLVENQALPQITSVQSYFEGQIQLVKGGKLEEARAKINDGKAAMDQFRAIYDKISVDIAKLTNDSWDESKSKTQQARVWILGVGPLAVLTAVIFIIVFIRTILYPIRNVNRQLEEIAAGDGDLTKHIKVKNNDEIGDLARSFNRMVDNLRSLVGQISVSAEQVASSAVELNASADMTKQATEQISSTILEIAEGADHQVRSVGDCAAEMDQMSSGAQQIAASANHVSQMANHTSEIATTGNQAIRSAINQMTSIHATIEDLSSVVQKLGQRSVQIGEIIEAITAISGQTNLLALNAAIEAARAGEQGRGFAVVADEVRKLAEQSSSSAQEIGELIRAIQDETSQAIASMEKGTKEVTVGISVVNTAGASFEQILVAVTDVATQIREVSAASQQMSAGTSQVVNQFEAISHVAEGAASGTQNASAVAQEQLASMEEIATSASTLADLADELQMLVGKFRY</sequence>
<dbReference type="SUPFAM" id="SSF58104">
    <property type="entry name" value="Methyl-accepting chemotaxis protein (MCP) signaling domain"/>
    <property type="match status" value="1"/>
</dbReference>
<evidence type="ECO:0000256" key="2">
    <source>
        <dbReference type="ARBA" id="ARBA00022475"/>
    </source>
</evidence>
<dbReference type="PRINTS" id="PR00260">
    <property type="entry name" value="CHEMTRNSDUCR"/>
</dbReference>
<dbReference type="InterPro" id="IPR004090">
    <property type="entry name" value="Chemotax_Me-accpt_rcpt"/>
</dbReference>
<feature type="transmembrane region" description="Helical" evidence="7">
    <location>
        <begin position="12"/>
        <end position="35"/>
    </location>
</feature>
<comment type="similarity">
    <text evidence="5">Belongs to the methyl-accepting chemotaxis (MCP) protein family.</text>
</comment>
<dbReference type="RefSeq" id="WP_109690632.1">
    <property type="nucleotide sequence ID" value="NZ_QGGL01000017.1"/>
</dbReference>
<dbReference type="Pfam" id="PF00015">
    <property type="entry name" value="MCPsignal"/>
    <property type="match status" value="1"/>
</dbReference>
<organism evidence="10 11">
    <name type="scientific">Tumebacillus permanentifrigoris</name>
    <dbReference type="NCBI Taxonomy" id="378543"/>
    <lineage>
        <taxon>Bacteria</taxon>
        <taxon>Bacillati</taxon>
        <taxon>Bacillota</taxon>
        <taxon>Bacilli</taxon>
        <taxon>Bacillales</taxon>
        <taxon>Alicyclobacillaceae</taxon>
        <taxon>Tumebacillus</taxon>
    </lineage>
</organism>
<dbReference type="CDD" id="cd11386">
    <property type="entry name" value="MCP_signal"/>
    <property type="match status" value="1"/>
</dbReference>
<evidence type="ECO:0000256" key="7">
    <source>
        <dbReference type="SAM" id="Phobius"/>
    </source>
</evidence>
<dbReference type="CDD" id="cd19410">
    <property type="entry name" value="HK9-like_sensor"/>
    <property type="match status" value="1"/>
</dbReference>
<dbReference type="GO" id="GO:0007165">
    <property type="term" value="P:signal transduction"/>
    <property type="evidence" value="ECO:0007669"/>
    <property type="project" value="UniProtKB-KW"/>
</dbReference>
<comment type="subcellular location">
    <subcellularLocation>
        <location evidence="1">Cell membrane</location>
    </subcellularLocation>
</comment>
<dbReference type="InterPro" id="IPR007891">
    <property type="entry name" value="CHASE3"/>
</dbReference>
<keyword evidence="7" id="KW-1133">Transmembrane helix</keyword>
<keyword evidence="2" id="KW-1003">Cell membrane</keyword>
<gene>
    <name evidence="10" type="ORF">C7459_11768</name>
</gene>
<dbReference type="Gene3D" id="1.10.287.950">
    <property type="entry name" value="Methyl-accepting chemotaxis protein"/>
    <property type="match status" value="1"/>
</dbReference>
<accession>A0A316DRM5</accession>
<keyword evidence="3 7" id="KW-0472">Membrane</keyword>
<evidence type="ECO:0000256" key="6">
    <source>
        <dbReference type="PROSITE-ProRule" id="PRU00284"/>
    </source>
</evidence>
<feature type="transmembrane region" description="Helical" evidence="7">
    <location>
        <begin position="188"/>
        <end position="213"/>
    </location>
</feature>
<evidence type="ECO:0000256" key="4">
    <source>
        <dbReference type="ARBA" id="ARBA00023224"/>
    </source>
</evidence>
<dbReference type="PROSITE" id="PS50111">
    <property type="entry name" value="CHEMOTAXIS_TRANSDUC_2"/>
    <property type="match status" value="1"/>
</dbReference>
<dbReference type="Proteomes" id="UP000245634">
    <property type="component" value="Unassembled WGS sequence"/>
</dbReference>
<dbReference type="OrthoDB" id="2379189at2"/>